<dbReference type="GO" id="GO:0050427">
    <property type="term" value="P:3'-phosphoadenosine 5'-phosphosulfate metabolic process"/>
    <property type="evidence" value="ECO:0007669"/>
    <property type="project" value="TreeGrafter"/>
</dbReference>
<protein>
    <recommendedName>
        <fullName evidence="9">3'(2'),5'-bisphosphate nucleotidase CysQ</fullName>
        <ecNumber evidence="9">3.1.3.7</ecNumber>
    </recommendedName>
    <alternativeName>
        <fullName evidence="9">3'(2'),5-bisphosphonucleoside 3'(2')-phosphohydrolase</fullName>
    </alternativeName>
    <alternativeName>
        <fullName evidence="9">3'-phosphoadenosine 5'-phosphate phosphatase</fullName>
        <shortName evidence="9">PAP phosphatase</shortName>
    </alternativeName>
</protein>
<feature type="binding site" evidence="9">
    <location>
        <position position="83"/>
    </location>
    <ligand>
        <name>Mg(2+)</name>
        <dbReference type="ChEBI" id="CHEBI:18420"/>
        <label>1</label>
    </ligand>
</feature>
<dbReference type="NCBIfam" id="NF008182">
    <property type="entry name" value="PRK10931.1"/>
    <property type="match status" value="1"/>
</dbReference>
<evidence type="ECO:0000256" key="5">
    <source>
        <dbReference type="ARBA" id="ARBA00022723"/>
    </source>
</evidence>
<keyword evidence="5 9" id="KW-0479">Metal-binding</keyword>
<feature type="binding site" evidence="9">
    <location>
        <position position="64"/>
    </location>
    <ligand>
        <name>Mg(2+)</name>
        <dbReference type="ChEBI" id="CHEBI:18420"/>
        <label>1</label>
    </ligand>
</feature>
<evidence type="ECO:0000256" key="4">
    <source>
        <dbReference type="ARBA" id="ARBA00022519"/>
    </source>
</evidence>
<evidence type="ECO:0000256" key="1">
    <source>
        <dbReference type="ARBA" id="ARBA00001625"/>
    </source>
</evidence>
<feature type="binding site" evidence="10">
    <location>
        <position position="205"/>
    </location>
    <ligand>
        <name>Mg(2+)</name>
        <dbReference type="ChEBI" id="CHEBI:18420"/>
        <label>1</label>
        <note>catalytic</note>
    </ligand>
</feature>
<feature type="binding site" evidence="10">
    <location>
        <position position="85"/>
    </location>
    <ligand>
        <name>Mg(2+)</name>
        <dbReference type="ChEBI" id="CHEBI:18420"/>
        <label>1</label>
        <note>catalytic</note>
    </ligand>
</feature>
<evidence type="ECO:0000256" key="3">
    <source>
        <dbReference type="ARBA" id="ARBA00022475"/>
    </source>
</evidence>
<dbReference type="InterPro" id="IPR050725">
    <property type="entry name" value="CysQ/Inositol_MonoPase"/>
</dbReference>
<keyword evidence="4 9" id="KW-0997">Cell inner membrane</keyword>
<keyword evidence="12" id="KW-1185">Reference proteome</keyword>
<sequence>MLDAICQLAREAGDAIMQVYDGHKPMEVTSKVDDSPVTAADIAAHGVIVRGLQALTPEIPVLSEEDPPGWEVRQTWGRYWLVDPLDGTKEFIKRNGEFTVNIALIENGKPVLGVVYAPVLQVMYSAAEGKAWKEEAGHHQQIQVRDARPPLVVVSRSHADDELKEYLQHLGEHQTTAIGSSLKFCLVAEGKAQLYPRFGPTNVWDTAAGHAVAVAAGAHVHDWQGRTLDYTPRESFLNPGFRVSLY</sequence>
<dbReference type="Gene3D" id="3.30.540.10">
    <property type="entry name" value="Fructose-1,6-Bisphosphatase, subunit A, domain 1"/>
    <property type="match status" value="1"/>
</dbReference>
<organism evidence="11 12">
    <name type="scientific">Kosakonia quasisacchari</name>
    <dbReference type="NCBI Taxonomy" id="2529380"/>
    <lineage>
        <taxon>Bacteria</taxon>
        <taxon>Pseudomonadati</taxon>
        <taxon>Pseudomonadota</taxon>
        <taxon>Gammaproteobacteria</taxon>
        <taxon>Enterobacterales</taxon>
        <taxon>Enterobacteriaceae</taxon>
        <taxon>Kosakonia</taxon>
    </lineage>
</organism>
<keyword evidence="8 9" id="KW-0472">Membrane</keyword>
<feature type="binding site" evidence="9">
    <location>
        <position position="83"/>
    </location>
    <ligand>
        <name>Mg(2+)</name>
        <dbReference type="ChEBI" id="CHEBI:18420"/>
        <label>2</label>
    </ligand>
</feature>
<comment type="subcellular location">
    <subcellularLocation>
        <location evidence="9">Cell inner membrane</location>
        <topology evidence="9">Peripheral membrane protein</topology>
        <orientation evidence="9">Cytoplasmic side</orientation>
    </subcellularLocation>
</comment>
<evidence type="ECO:0000313" key="11">
    <source>
        <dbReference type="EMBL" id="TCC13913.1"/>
    </source>
</evidence>
<comment type="caution">
    <text evidence="11">The sequence shown here is derived from an EMBL/GenBank/DDBJ whole genome shotgun (WGS) entry which is preliminary data.</text>
</comment>
<feature type="binding site" evidence="10">
    <location>
        <position position="64"/>
    </location>
    <ligand>
        <name>Mg(2+)</name>
        <dbReference type="ChEBI" id="CHEBI:18420"/>
        <label>1</label>
        <note>catalytic</note>
    </ligand>
</feature>
<keyword evidence="3 9" id="KW-1003">Cell membrane</keyword>
<comment type="cofactor">
    <cofactor evidence="9 10">
        <name>Mg(2+)</name>
        <dbReference type="ChEBI" id="CHEBI:18420"/>
    </cofactor>
</comment>
<feature type="binding site" evidence="9">
    <location>
        <position position="64"/>
    </location>
    <ligand>
        <name>substrate</name>
    </ligand>
</feature>
<evidence type="ECO:0000256" key="10">
    <source>
        <dbReference type="PIRSR" id="PIRSR600760-2"/>
    </source>
</evidence>
<dbReference type="InterPro" id="IPR020583">
    <property type="entry name" value="Inositol_monoP_metal-BS"/>
</dbReference>
<dbReference type="HAMAP" id="MF_02095">
    <property type="entry name" value="CysQ"/>
    <property type="match status" value="1"/>
</dbReference>
<feature type="binding site" evidence="9">
    <location>
        <begin position="85"/>
        <end position="88"/>
    </location>
    <ligand>
        <name>substrate</name>
    </ligand>
</feature>
<comment type="catalytic activity">
    <reaction evidence="1 9">
        <text>adenosine 3',5'-bisphosphate + H2O = AMP + phosphate</text>
        <dbReference type="Rhea" id="RHEA:10040"/>
        <dbReference type="ChEBI" id="CHEBI:15377"/>
        <dbReference type="ChEBI" id="CHEBI:43474"/>
        <dbReference type="ChEBI" id="CHEBI:58343"/>
        <dbReference type="ChEBI" id="CHEBI:456215"/>
        <dbReference type="EC" id="3.1.3.7"/>
    </reaction>
</comment>
<dbReference type="PROSITE" id="PS00629">
    <property type="entry name" value="IMP_1"/>
    <property type="match status" value="1"/>
</dbReference>
<dbReference type="PROSITE" id="PS00630">
    <property type="entry name" value="IMP_2"/>
    <property type="match status" value="1"/>
</dbReference>
<dbReference type="InterPro" id="IPR006240">
    <property type="entry name" value="CysQ"/>
</dbReference>
<dbReference type="InterPro" id="IPR000760">
    <property type="entry name" value="Inositol_monophosphatase-like"/>
</dbReference>
<dbReference type="InterPro" id="IPR020550">
    <property type="entry name" value="Inositol_monophosphatase_CS"/>
</dbReference>
<dbReference type="FunFam" id="3.40.190.80:FF:000005">
    <property type="entry name" value="3'(2'),5'-bisphosphate nucleotidase CysQ"/>
    <property type="match status" value="1"/>
</dbReference>
<dbReference type="Pfam" id="PF00459">
    <property type="entry name" value="Inositol_P"/>
    <property type="match status" value="1"/>
</dbReference>
<dbReference type="GO" id="GO:0008441">
    <property type="term" value="F:3'(2'),5'-bisphosphate nucleotidase activity"/>
    <property type="evidence" value="ECO:0007669"/>
    <property type="project" value="UniProtKB-UniRule"/>
</dbReference>
<dbReference type="CDD" id="cd01638">
    <property type="entry name" value="CysQ"/>
    <property type="match status" value="1"/>
</dbReference>
<feature type="binding site" evidence="10">
    <location>
        <position position="83"/>
    </location>
    <ligand>
        <name>Mg(2+)</name>
        <dbReference type="ChEBI" id="CHEBI:18420"/>
        <label>1</label>
        <note>catalytic</note>
    </ligand>
</feature>
<accession>A0A4R0HSR4</accession>
<dbReference type="EC" id="3.1.3.7" evidence="9"/>
<evidence type="ECO:0000256" key="6">
    <source>
        <dbReference type="ARBA" id="ARBA00022801"/>
    </source>
</evidence>
<dbReference type="PANTHER" id="PTHR43028:SF5">
    <property type="entry name" value="3'(2'),5'-BISPHOSPHATE NUCLEOTIDASE 1"/>
    <property type="match status" value="1"/>
</dbReference>
<dbReference type="NCBIfam" id="TIGR01331">
    <property type="entry name" value="bisphos_cysQ"/>
    <property type="match status" value="1"/>
</dbReference>
<feature type="binding site" evidence="9">
    <location>
        <position position="205"/>
    </location>
    <ligand>
        <name>substrate</name>
    </ligand>
</feature>
<comment type="function">
    <text evidence="9">Converts adenosine-3',5'-bisphosphate (PAP) to AMP.</text>
</comment>
<name>A0A4R0HSR4_9ENTR</name>
<dbReference type="FunFam" id="3.30.540.10:FF:000007">
    <property type="entry name" value="3'(2'),5'-bisphosphate nucleotidase CysQ"/>
    <property type="match status" value="1"/>
</dbReference>
<dbReference type="GO" id="GO:0005886">
    <property type="term" value="C:plasma membrane"/>
    <property type="evidence" value="ECO:0007669"/>
    <property type="project" value="UniProtKB-SubCell"/>
</dbReference>
<evidence type="ECO:0000313" key="12">
    <source>
        <dbReference type="Proteomes" id="UP000291793"/>
    </source>
</evidence>
<dbReference type="GO" id="GO:0000287">
    <property type="term" value="F:magnesium ion binding"/>
    <property type="evidence" value="ECO:0007669"/>
    <property type="project" value="UniProtKB-UniRule"/>
</dbReference>
<dbReference type="EMBL" id="SJOP01000003">
    <property type="protein sequence ID" value="TCC13913.1"/>
    <property type="molecule type" value="Genomic_DNA"/>
</dbReference>
<proteinExistence type="inferred from homology"/>
<feature type="binding site" evidence="9">
    <location>
        <position position="85"/>
    </location>
    <ligand>
        <name>Mg(2+)</name>
        <dbReference type="ChEBI" id="CHEBI:18420"/>
        <label>1</label>
    </ligand>
</feature>
<dbReference type="PANTHER" id="PTHR43028">
    <property type="entry name" value="3'(2'),5'-BISPHOSPHATE NUCLEOTIDASE 1"/>
    <property type="match status" value="1"/>
</dbReference>
<feature type="binding site" evidence="10">
    <location>
        <position position="86"/>
    </location>
    <ligand>
        <name>Mg(2+)</name>
        <dbReference type="ChEBI" id="CHEBI:18420"/>
        <label>1</label>
        <note>catalytic</note>
    </ligand>
</feature>
<comment type="similarity">
    <text evidence="2 9">Belongs to the inositol monophosphatase superfamily. CysQ family.</text>
</comment>
<dbReference type="OrthoDB" id="9785695at2"/>
<feature type="binding site" evidence="9">
    <location>
        <position position="86"/>
    </location>
    <ligand>
        <name>Mg(2+)</name>
        <dbReference type="ChEBI" id="CHEBI:18420"/>
        <label>2</label>
    </ligand>
</feature>
<keyword evidence="6 9" id="KW-0378">Hydrolase</keyword>
<evidence type="ECO:0000256" key="2">
    <source>
        <dbReference type="ARBA" id="ARBA00005289"/>
    </source>
</evidence>
<keyword evidence="7 9" id="KW-0460">Magnesium</keyword>
<evidence type="ECO:0000256" key="9">
    <source>
        <dbReference type="HAMAP-Rule" id="MF_02095"/>
    </source>
</evidence>
<dbReference type="SUPFAM" id="SSF56655">
    <property type="entry name" value="Carbohydrate phosphatase"/>
    <property type="match status" value="1"/>
</dbReference>
<reference evidence="11 12" key="1">
    <citation type="submission" date="2019-02" db="EMBL/GenBank/DDBJ databases">
        <title>The draft genome of Kosakonia quasisacchari strain WCHKQ120001.</title>
        <authorList>
            <person name="Wang C."/>
            <person name="Feng Y."/>
            <person name="Zong Z."/>
        </authorList>
    </citation>
    <scope>NUCLEOTIDE SEQUENCE [LARGE SCALE GENOMIC DNA]</scope>
    <source>
        <strain evidence="11 12">WCHKQ120001</strain>
    </source>
</reference>
<dbReference type="AlphaFoldDB" id="A0A4R0HSR4"/>
<dbReference type="GO" id="GO:0000103">
    <property type="term" value="P:sulfate assimilation"/>
    <property type="evidence" value="ECO:0007669"/>
    <property type="project" value="TreeGrafter"/>
</dbReference>
<gene>
    <name evidence="9 11" type="primary">cysQ</name>
    <name evidence="11" type="ORF">E0L21_04940</name>
</gene>
<evidence type="ECO:0000256" key="8">
    <source>
        <dbReference type="ARBA" id="ARBA00023136"/>
    </source>
</evidence>
<dbReference type="GO" id="GO:0046854">
    <property type="term" value="P:phosphatidylinositol phosphate biosynthetic process"/>
    <property type="evidence" value="ECO:0007669"/>
    <property type="project" value="InterPro"/>
</dbReference>
<feature type="binding site" evidence="9">
    <location>
        <position position="205"/>
    </location>
    <ligand>
        <name>Mg(2+)</name>
        <dbReference type="ChEBI" id="CHEBI:18420"/>
        <label>2</label>
    </ligand>
</feature>
<dbReference type="Proteomes" id="UP000291793">
    <property type="component" value="Unassembled WGS sequence"/>
</dbReference>
<dbReference type="RefSeq" id="WP_131407288.1">
    <property type="nucleotide sequence ID" value="NZ_CATKPI010000070.1"/>
</dbReference>
<evidence type="ECO:0000256" key="7">
    <source>
        <dbReference type="ARBA" id="ARBA00022842"/>
    </source>
</evidence>
<dbReference type="Gene3D" id="3.40.190.80">
    <property type="match status" value="1"/>
</dbReference>